<dbReference type="Pfam" id="PF04773">
    <property type="entry name" value="FecR"/>
    <property type="match status" value="1"/>
</dbReference>
<organism evidence="4 5">
    <name type="scientific">Niastella koreensis</name>
    <dbReference type="NCBI Taxonomy" id="354356"/>
    <lineage>
        <taxon>Bacteria</taxon>
        <taxon>Pseudomonadati</taxon>
        <taxon>Bacteroidota</taxon>
        <taxon>Chitinophagia</taxon>
        <taxon>Chitinophagales</taxon>
        <taxon>Chitinophagaceae</taxon>
        <taxon>Niastella</taxon>
    </lineage>
</organism>
<dbReference type="Proteomes" id="UP000192277">
    <property type="component" value="Unassembled WGS sequence"/>
</dbReference>
<gene>
    <name evidence="4" type="ORF">A4D02_25240</name>
</gene>
<keyword evidence="1" id="KW-0472">Membrane</keyword>
<dbReference type="InterPro" id="IPR012373">
    <property type="entry name" value="Ferrdict_sens_TM"/>
</dbReference>
<evidence type="ECO:0008006" key="6">
    <source>
        <dbReference type="Google" id="ProtNLM"/>
    </source>
</evidence>
<protein>
    <recommendedName>
        <fullName evidence="6">Anti-FecI sigma factor, FecR</fullName>
    </recommendedName>
</protein>
<feature type="transmembrane region" description="Helical" evidence="1">
    <location>
        <begin position="93"/>
        <end position="113"/>
    </location>
</feature>
<evidence type="ECO:0000313" key="4">
    <source>
        <dbReference type="EMBL" id="OQP51433.1"/>
    </source>
</evidence>
<name>A0ABX3NZG2_9BACT</name>
<proteinExistence type="predicted"/>
<dbReference type="Pfam" id="PF16344">
    <property type="entry name" value="FecR_C"/>
    <property type="match status" value="1"/>
</dbReference>
<dbReference type="Gene3D" id="2.60.120.1440">
    <property type="match status" value="1"/>
</dbReference>
<dbReference type="PANTHER" id="PTHR30273:SF2">
    <property type="entry name" value="PROTEIN FECR"/>
    <property type="match status" value="1"/>
</dbReference>
<dbReference type="RefSeq" id="WP_014219880.1">
    <property type="nucleotide sequence ID" value="NZ_LWBO01000005.1"/>
</dbReference>
<accession>A0ABX3NZG2</accession>
<evidence type="ECO:0000259" key="3">
    <source>
        <dbReference type="Pfam" id="PF16344"/>
    </source>
</evidence>
<dbReference type="InterPro" id="IPR032508">
    <property type="entry name" value="FecR_C"/>
</dbReference>
<dbReference type="EMBL" id="LWBO01000005">
    <property type="protein sequence ID" value="OQP51433.1"/>
    <property type="molecule type" value="Genomic_DNA"/>
</dbReference>
<sequence length="406" mass="45077">MNEQQAEKGLYIASLILADLQNRLTPAEKQELDSWLQENGDNHILYDDLHDQEKMGNDLNELQSYDPDLAYDKLSQKLFPTNEPAGKRLHFRIWYMVAAVVILVAGGVAYFALDKPEKPVPKTAVVAQKKTPGALPDSKKAVLILGNGTSIVLNDMNDGNIAQQGNVLVKKIRNGLLQFILTGEEANTSALNTLRTPRGGEYEVILDDGSHIWMNSASTLQFPVHFNDPNRRVALTGEGYFAVKSTLLPSGNKKPFIVSVDNMEVQAVGTAFNISAYKEDDQSQTTVVEGLVKVDRDNKINLLKPGKKLIAKDTTTTIEDADIKQEIAWKNGDFVFRNTSLTNVMNELARWYDVDVMYDKGVPSLHFSGEVQRTSDIKAVLQMLEYTGGVTFTISKHNITVHPGKK</sequence>
<evidence type="ECO:0000313" key="5">
    <source>
        <dbReference type="Proteomes" id="UP000192277"/>
    </source>
</evidence>
<evidence type="ECO:0000256" key="1">
    <source>
        <dbReference type="SAM" id="Phobius"/>
    </source>
</evidence>
<comment type="caution">
    <text evidence="4">The sequence shown here is derived from an EMBL/GenBank/DDBJ whole genome shotgun (WGS) entry which is preliminary data.</text>
</comment>
<reference evidence="4 5" key="1">
    <citation type="submission" date="2016-04" db="EMBL/GenBank/DDBJ databases">
        <authorList>
            <person name="Chen L."/>
            <person name="Zhuang W."/>
            <person name="Wang G."/>
        </authorList>
    </citation>
    <scope>NUCLEOTIDE SEQUENCE [LARGE SCALE GENOMIC DNA]</scope>
    <source>
        <strain evidence="5">GR20</strain>
    </source>
</reference>
<evidence type="ECO:0000259" key="2">
    <source>
        <dbReference type="Pfam" id="PF04773"/>
    </source>
</evidence>
<feature type="domain" description="Protein FecR C-terminal" evidence="3">
    <location>
        <begin position="333"/>
        <end position="401"/>
    </location>
</feature>
<dbReference type="InterPro" id="IPR006860">
    <property type="entry name" value="FecR"/>
</dbReference>
<keyword evidence="1" id="KW-1133">Transmembrane helix</keyword>
<keyword evidence="5" id="KW-1185">Reference proteome</keyword>
<dbReference type="Gene3D" id="3.55.50.30">
    <property type="match status" value="1"/>
</dbReference>
<keyword evidence="1" id="KW-0812">Transmembrane</keyword>
<feature type="domain" description="FecR protein" evidence="2">
    <location>
        <begin position="193"/>
        <end position="293"/>
    </location>
</feature>
<dbReference type="PANTHER" id="PTHR30273">
    <property type="entry name" value="PERIPLASMIC SIGNAL SENSOR AND SIGMA FACTOR ACTIVATOR FECR-RELATED"/>
    <property type="match status" value="1"/>
</dbReference>